<gene>
    <name evidence="3" type="ORF">H8M03_06620</name>
</gene>
<dbReference type="Gene3D" id="3.40.50.720">
    <property type="entry name" value="NAD(P)-binding Rossmann-like Domain"/>
    <property type="match status" value="1"/>
</dbReference>
<keyword evidence="2" id="KW-0560">Oxidoreductase</keyword>
<dbReference type="Pfam" id="PF00106">
    <property type="entry name" value="adh_short"/>
    <property type="match status" value="1"/>
</dbReference>
<evidence type="ECO:0000313" key="4">
    <source>
        <dbReference type="Proteomes" id="UP000515861"/>
    </source>
</evidence>
<dbReference type="KEGG" id="ssau:H8M03_06620"/>
<organism evidence="3 4">
    <name type="scientific">Sphingomonas sabuli</name>
    <dbReference type="NCBI Taxonomy" id="2764186"/>
    <lineage>
        <taxon>Bacteria</taxon>
        <taxon>Pseudomonadati</taxon>
        <taxon>Pseudomonadota</taxon>
        <taxon>Alphaproteobacteria</taxon>
        <taxon>Sphingomonadales</taxon>
        <taxon>Sphingomonadaceae</taxon>
        <taxon>Sphingomonas</taxon>
    </lineage>
</organism>
<dbReference type="GO" id="GO:0016491">
    <property type="term" value="F:oxidoreductase activity"/>
    <property type="evidence" value="ECO:0007669"/>
    <property type="project" value="UniProtKB-KW"/>
</dbReference>
<name>A0A7G9KZE5_9SPHN</name>
<dbReference type="PANTHER" id="PTHR43086">
    <property type="entry name" value="VERY-LONG-CHAIN 3-OXOOACYL-COA REDUCTASE"/>
    <property type="match status" value="1"/>
</dbReference>
<dbReference type="InterPro" id="IPR036291">
    <property type="entry name" value="NAD(P)-bd_dom_sf"/>
</dbReference>
<dbReference type="PRINTS" id="PR00081">
    <property type="entry name" value="GDHRDH"/>
</dbReference>
<evidence type="ECO:0000256" key="2">
    <source>
        <dbReference type="ARBA" id="ARBA00023002"/>
    </source>
</evidence>
<dbReference type="PANTHER" id="PTHR43086:SF3">
    <property type="entry name" value="NADP-DEPENDENT 3-HYDROXY ACID DEHYDROGENASE YDFG"/>
    <property type="match status" value="1"/>
</dbReference>
<dbReference type="RefSeq" id="WP_187478700.1">
    <property type="nucleotide sequence ID" value="NZ_CP060697.1"/>
</dbReference>
<evidence type="ECO:0000313" key="3">
    <source>
        <dbReference type="EMBL" id="QNM81744.1"/>
    </source>
</evidence>
<reference evidence="3 4" key="1">
    <citation type="submission" date="2020-08" db="EMBL/GenBank/DDBJ databases">
        <title>Sphingomonas sp. sand1-3 16S ribosomal RNA gene Genome sequencing and assembly.</title>
        <authorList>
            <person name="Kang M."/>
        </authorList>
    </citation>
    <scope>NUCLEOTIDE SEQUENCE [LARGE SCALE GENOMIC DNA]</scope>
    <source>
        <strain evidence="4">sand1-3</strain>
    </source>
</reference>
<proteinExistence type="inferred from homology"/>
<dbReference type="Proteomes" id="UP000515861">
    <property type="component" value="Chromosome"/>
</dbReference>
<accession>A0A7G9KZE5</accession>
<keyword evidence="4" id="KW-1185">Reference proteome</keyword>
<evidence type="ECO:0000256" key="1">
    <source>
        <dbReference type="ARBA" id="ARBA00006484"/>
    </source>
</evidence>
<dbReference type="SUPFAM" id="SSF51735">
    <property type="entry name" value="NAD(P)-binding Rossmann-fold domains"/>
    <property type="match status" value="1"/>
</dbReference>
<sequence length="191" mass="19457">MHAPLRALVTGAASGAGAACAYALADRGVDLVLVDCDAEPLRLVAEATGAQALVVDVSAKRAVAGMAIEVLRQSPPHLLINAAGAGYVRVLGMLTVSDAFVGDMVAAGDRRFIVNLTAKPAPTRFSQPFSYAASPVAFAQLSAALSARTDGTEVNVISVNCETSDSAANDLVDVLCREAGASRGTDMRLAG</sequence>
<dbReference type="AlphaFoldDB" id="A0A7G9KZE5"/>
<dbReference type="PROSITE" id="PS51257">
    <property type="entry name" value="PROKAR_LIPOPROTEIN"/>
    <property type="match status" value="1"/>
</dbReference>
<dbReference type="InterPro" id="IPR002347">
    <property type="entry name" value="SDR_fam"/>
</dbReference>
<dbReference type="EMBL" id="CP060697">
    <property type="protein sequence ID" value="QNM81744.1"/>
    <property type="molecule type" value="Genomic_DNA"/>
</dbReference>
<comment type="similarity">
    <text evidence="1">Belongs to the short-chain dehydrogenases/reductases (SDR) family.</text>
</comment>
<protein>
    <submittedName>
        <fullName evidence="3">SDR family NAD(P)-dependent oxidoreductase</fullName>
    </submittedName>
</protein>